<dbReference type="Proteomes" id="UP000078560">
    <property type="component" value="Unassembled WGS sequence"/>
</dbReference>
<keyword evidence="1" id="KW-1133">Transmembrane helix</keyword>
<feature type="transmembrane region" description="Helical" evidence="1">
    <location>
        <begin position="282"/>
        <end position="303"/>
    </location>
</feature>
<accession>A0A1A8WSQ2</accession>
<sequence>MDSFNDKDYFTYDELNERYDFLKTLTFGKLYKELNDNNSFDSDAISYCNTIKSQLSSNPYDDDILTKFCNNVYKIIVKIKNINNEIFDGIDKEDKIYCFCLKYWLYDQIRNLGAMSLHINGLFEKWQTSIKDKIPGIMSVPCTFRELSWNEYNKLKSIYAFILLYYKNISSFNKKQNVPCKYLNFFGKGLKAYYESINECSKGKRDDNYCKEFLEFQEIYKLDKIFWKNSTYNTVYNYSEDNTDDCPLVIESVQNPILIKYKEKNNILYLSDQPIDSLNGSIISGSSAAGATVGISAFLFYLFKFTNIRSLFGRGKQKDDTMFLNVGEGTHNFAFPISEQEQANFENSEYNIAYYSAANS</sequence>
<dbReference type="EMBL" id="FLQU01002019">
    <property type="protein sequence ID" value="SBS95339.1"/>
    <property type="molecule type" value="Genomic_DNA"/>
</dbReference>
<reference evidence="3" key="1">
    <citation type="submission" date="2016-05" db="EMBL/GenBank/DDBJ databases">
        <authorList>
            <person name="Naeem Raeece"/>
        </authorList>
    </citation>
    <scope>NUCLEOTIDE SEQUENCE [LARGE SCALE GENOMIC DNA]</scope>
</reference>
<dbReference type="InterPro" id="IPR008780">
    <property type="entry name" value="Plasmodium_Vir"/>
</dbReference>
<evidence type="ECO:0000313" key="3">
    <source>
        <dbReference type="Proteomes" id="UP000078560"/>
    </source>
</evidence>
<evidence type="ECO:0000256" key="1">
    <source>
        <dbReference type="SAM" id="Phobius"/>
    </source>
</evidence>
<dbReference type="Pfam" id="PF05795">
    <property type="entry name" value="Plasmodium_Vir"/>
    <property type="match status" value="1"/>
</dbReference>
<organism evidence="2 3">
    <name type="scientific">Plasmodium ovale curtisi</name>
    <dbReference type="NCBI Taxonomy" id="864141"/>
    <lineage>
        <taxon>Eukaryota</taxon>
        <taxon>Sar</taxon>
        <taxon>Alveolata</taxon>
        <taxon>Apicomplexa</taxon>
        <taxon>Aconoidasida</taxon>
        <taxon>Haemosporida</taxon>
        <taxon>Plasmodiidae</taxon>
        <taxon>Plasmodium</taxon>
        <taxon>Plasmodium (Plasmodium)</taxon>
    </lineage>
</organism>
<protein>
    <submittedName>
        <fullName evidence="2">PIR Superfamily Protein</fullName>
    </submittedName>
</protein>
<keyword evidence="1" id="KW-0472">Membrane</keyword>
<gene>
    <name evidence="2" type="ORF">POVCU2_0095120</name>
</gene>
<dbReference type="AlphaFoldDB" id="A0A1A8WSQ2"/>
<evidence type="ECO:0000313" key="2">
    <source>
        <dbReference type="EMBL" id="SBS95339.1"/>
    </source>
</evidence>
<proteinExistence type="predicted"/>
<keyword evidence="1" id="KW-0812">Transmembrane</keyword>
<name>A0A1A8WSQ2_PLAOA</name>